<organism evidence="1 2">
    <name type="scientific">Aliidiomarina soli</name>
    <dbReference type="NCBI Taxonomy" id="1928574"/>
    <lineage>
        <taxon>Bacteria</taxon>
        <taxon>Pseudomonadati</taxon>
        <taxon>Pseudomonadota</taxon>
        <taxon>Gammaproteobacteria</taxon>
        <taxon>Alteromonadales</taxon>
        <taxon>Idiomarinaceae</taxon>
        <taxon>Aliidiomarina</taxon>
    </lineage>
</organism>
<reference evidence="1 2" key="1">
    <citation type="journal article" date="2011" name="Front. Microbiol.">
        <title>Genomic signatures of strain selection and enhancement in Bacillus atrophaeus var. globigii, a historical biowarfare simulant.</title>
        <authorList>
            <person name="Gibbons H.S."/>
            <person name="Broomall S.M."/>
            <person name="McNew L.A."/>
            <person name="Daligault H."/>
            <person name="Chapman C."/>
            <person name="Bruce D."/>
            <person name="Karavis M."/>
            <person name="Krepps M."/>
            <person name="McGregor P.A."/>
            <person name="Hong C."/>
            <person name="Park K.H."/>
            <person name="Akmal A."/>
            <person name="Feldman A."/>
            <person name="Lin J.S."/>
            <person name="Chang W.E."/>
            <person name="Higgs B.W."/>
            <person name="Demirev P."/>
            <person name="Lindquist J."/>
            <person name="Liem A."/>
            <person name="Fochler E."/>
            <person name="Read T.D."/>
            <person name="Tapia R."/>
            <person name="Johnson S."/>
            <person name="Bishop-Lilly K.A."/>
            <person name="Detter C."/>
            <person name="Han C."/>
            <person name="Sozhamannan S."/>
            <person name="Rosenzweig C.N."/>
            <person name="Skowronski E.W."/>
        </authorList>
    </citation>
    <scope>NUCLEOTIDE SEQUENCE [LARGE SCALE GENOMIC DNA]</scope>
    <source>
        <strain evidence="1 2">Y4G10-17</strain>
    </source>
</reference>
<dbReference type="AlphaFoldDB" id="A0A432WCA0"/>
<dbReference type="Proteomes" id="UP000287823">
    <property type="component" value="Unassembled WGS sequence"/>
</dbReference>
<keyword evidence="2" id="KW-1185">Reference proteome</keyword>
<gene>
    <name evidence="1" type="ORF">CWE14_13895</name>
</gene>
<evidence type="ECO:0000313" key="1">
    <source>
        <dbReference type="EMBL" id="RUO29550.1"/>
    </source>
</evidence>
<proteinExistence type="predicted"/>
<name>A0A432WCA0_9GAMM</name>
<accession>A0A432WCA0</accession>
<dbReference type="EMBL" id="PIPO01000007">
    <property type="protein sequence ID" value="RUO29550.1"/>
    <property type="molecule type" value="Genomic_DNA"/>
</dbReference>
<protein>
    <submittedName>
        <fullName evidence="1">Uncharacterized protein</fullName>
    </submittedName>
</protein>
<comment type="caution">
    <text evidence="1">The sequence shown here is derived from an EMBL/GenBank/DDBJ whole genome shotgun (WGS) entry which is preliminary data.</text>
</comment>
<sequence>MSDGFVRERFLREFIHTNSPYVVPFVIQLCGEYVIEIISIIHSNLGKLNRDMYIEFFNENPGFIHLTRQRATSYWNCFFQYEKPLNESRLAFEVLSYFEVPKPNKASNPAP</sequence>
<evidence type="ECO:0000313" key="2">
    <source>
        <dbReference type="Proteomes" id="UP000287823"/>
    </source>
</evidence>